<dbReference type="Pfam" id="PF07238">
    <property type="entry name" value="PilZ"/>
    <property type="match status" value="1"/>
</dbReference>
<evidence type="ECO:0000259" key="2">
    <source>
        <dbReference type="Pfam" id="PF07238"/>
    </source>
</evidence>
<dbReference type="InterPro" id="IPR009875">
    <property type="entry name" value="PilZ_domain"/>
</dbReference>
<gene>
    <name evidence="3" type="ORF">Q4610_02170</name>
</gene>
<feature type="domain" description="PilZ" evidence="2">
    <location>
        <begin position="17"/>
        <end position="99"/>
    </location>
</feature>
<keyword evidence="1" id="KW-1133">Transmembrane helix</keyword>
<comment type="caution">
    <text evidence="3">The sequence shown here is derived from an EMBL/GenBank/DDBJ whole genome shotgun (WGS) entry which is preliminary data.</text>
</comment>
<protein>
    <submittedName>
        <fullName evidence="3">PilZ domain-containing protein</fullName>
    </submittedName>
</protein>
<evidence type="ECO:0000256" key="1">
    <source>
        <dbReference type="SAM" id="Phobius"/>
    </source>
</evidence>
<name>A0ABT8ZH32_9SPHN</name>
<keyword evidence="1" id="KW-0472">Membrane</keyword>
<evidence type="ECO:0000313" key="4">
    <source>
        <dbReference type="Proteomes" id="UP001176471"/>
    </source>
</evidence>
<keyword evidence="1" id="KW-0812">Transmembrane</keyword>
<feature type="transmembrane region" description="Helical" evidence="1">
    <location>
        <begin position="139"/>
        <end position="158"/>
    </location>
</feature>
<keyword evidence="4" id="KW-1185">Reference proteome</keyword>
<sequence length="159" mass="17045">MPDMTGPYRTQLHRFYRAARRQDVHRPSTLRADDGVPVDVLLEDVSITGCRIAGVPDMARGEAILIGLAGVGARLARVIWIEESRAGCHFDAPLSAEEFARTQQAGTVVSGAFPARTIQPAVAKAPPAPATEPRMSAHIRMKAILLATLLLAMLILIGA</sequence>
<dbReference type="Proteomes" id="UP001176471">
    <property type="component" value="Unassembled WGS sequence"/>
</dbReference>
<accession>A0ABT8ZH32</accession>
<proteinExistence type="predicted"/>
<evidence type="ECO:0000313" key="3">
    <source>
        <dbReference type="EMBL" id="MDO7833840.1"/>
    </source>
</evidence>
<dbReference type="SUPFAM" id="SSF141371">
    <property type="entry name" value="PilZ domain-like"/>
    <property type="match status" value="1"/>
</dbReference>
<organism evidence="3 4">
    <name type="scientific">Sphingobium cyanobacteriorum</name>
    <dbReference type="NCBI Taxonomy" id="3063954"/>
    <lineage>
        <taxon>Bacteria</taxon>
        <taxon>Pseudomonadati</taxon>
        <taxon>Pseudomonadota</taxon>
        <taxon>Alphaproteobacteria</taxon>
        <taxon>Sphingomonadales</taxon>
        <taxon>Sphingomonadaceae</taxon>
        <taxon>Sphingobium</taxon>
    </lineage>
</organism>
<dbReference type="RefSeq" id="WP_304534370.1">
    <property type="nucleotide sequence ID" value="NZ_JAUQOM010000001.1"/>
</dbReference>
<dbReference type="EMBL" id="JAUQOM010000001">
    <property type="protein sequence ID" value="MDO7833840.1"/>
    <property type="molecule type" value="Genomic_DNA"/>
</dbReference>
<reference evidence="3" key="1">
    <citation type="submission" date="2023-07" db="EMBL/GenBank/DDBJ databases">
        <title>Bacterial whole genome sequence for Sphingobium sp. HBC34.</title>
        <authorList>
            <person name="Le V."/>
            <person name="Ko S.-R."/>
            <person name="Ahn C.-Y."/>
            <person name="Oh H.-M."/>
        </authorList>
    </citation>
    <scope>NUCLEOTIDE SEQUENCE</scope>
    <source>
        <strain evidence="3">HBC34</strain>
    </source>
</reference>